<name>A6G716_9BACT</name>
<dbReference type="STRING" id="391625.PPSIR1_08936"/>
<dbReference type="GO" id="GO:0036431">
    <property type="term" value="F:dCMP kinase activity"/>
    <property type="evidence" value="ECO:0007669"/>
    <property type="project" value="InterPro"/>
</dbReference>
<dbReference type="EMBL" id="ABCS01000032">
    <property type="protein sequence ID" value="EDM78292.1"/>
    <property type="molecule type" value="Genomic_DNA"/>
</dbReference>
<dbReference type="GO" id="GO:0005524">
    <property type="term" value="F:ATP binding"/>
    <property type="evidence" value="ECO:0007669"/>
    <property type="project" value="UniProtKB-UniRule"/>
</dbReference>
<dbReference type="Proteomes" id="UP000005801">
    <property type="component" value="Unassembled WGS sequence"/>
</dbReference>
<dbReference type="CDD" id="cd02020">
    <property type="entry name" value="CMPK"/>
    <property type="match status" value="1"/>
</dbReference>
<accession>A6G716</accession>
<dbReference type="HAMAP" id="MF_00238">
    <property type="entry name" value="Cytidyl_kinase_type1"/>
    <property type="match status" value="1"/>
</dbReference>
<comment type="caution">
    <text evidence="10">The sequence shown here is derived from an EMBL/GenBank/DDBJ whole genome shotgun (WGS) entry which is preliminary data.</text>
</comment>
<reference evidence="10 11" key="1">
    <citation type="submission" date="2007-06" db="EMBL/GenBank/DDBJ databases">
        <authorList>
            <person name="Shimkets L."/>
            <person name="Ferriera S."/>
            <person name="Johnson J."/>
            <person name="Kravitz S."/>
            <person name="Beeson K."/>
            <person name="Sutton G."/>
            <person name="Rogers Y.-H."/>
            <person name="Friedman R."/>
            <person name="Frazier M."/>
            <person name="Venter J.C."/>
        </authorList>
    </citation>
    <scope>NUCLEOTIDE SEQUENCE [LARGE SCALE GENOMIC DNA]</scope>
    <source>
        <strain evidence="10 11">SIR-1</strain>
    </source>
</reference>
<dbReference type="EC" id="2.7.4.25" evidence="8"/>
<keyword evidence="11" id="KW-1185">Reference proteome</keyword>
<keyword evidence="2 8" id="KW-0808">Transferase</keyword>
<evidence type="ECO:0000256" key="7">
    <source>
        <dbReference type="ARBA" id="ARBA00048478"/>
    </source>
</evidence>
<dbReference type="GO" id="GO:0005737">
    <property type="term" value="C:cytoplasm"/>
    <property type="evidence" value="ECO:0007669"/>
    <property type="project" value="UniProtKB-SubCell"/>
</dbReference>
<dbReference type="InterPro" id="IPR011994">
    <property type="entry name" value="Cytidylate_kinase_dom"/>
</dbReference>
<comment type="similarity">
    <text evidence="1 8">Belongs to the cytidylate kinase family. Type 1 subfamily.</text>
</comment>
<protein>
    <recommendedName>
        <fullName evidence="8">Cytidylate kinase</fullName>
        <shortName evidence="8">CK</shortName>
        <ecNumber evidence="8">2.7.4.25</ecNumber>
    </recommendedName>
    <alternativeName>
        <fullName evidence="8">Cytidine monophosphate kinase</fullName>
        <shortName evidence="8">CMP kinase</shortName>
    </alternativeName>
</protein>
<keyword evidence="8" id="KW-0963">Cytoplasm</keyword>
<dbReference type="InterPro" id="IPR003136">
    <property type="entry name" value="Cytidylate_kin"/>
</dbReference>
<evidence type="ECO:0000256" key="6">
    <source>
        <dbReference type="ARBA" id="ARBA00047615"/>
    </source>
</evidence>
<gene>
    <name evidence="8" type="primary">cmk</name>
    <name evidence="10" type="ORF">PPSIR1_08936</name>
</gene>
<dbReference type="OrthoDB" id="9807434at2"/>
<evidence type="ECO:0000313" key="11">
    <source>
        <dbReference type="Proteomes" id="UP000005801"/>
    </source>
</evidence>
<evidence type="ECO:0000256" key="5">
    <source>
        <dbReference type="ARBA" id="ARBA00022840"/>
    </source>
</evidence>
<sequence>MAGPLIAIDGPAGAGKTTVARAVARELGAALLDTGAIYRSLAWLARERGVDWGDEPALATLAESLRIEFVPAPASEPDSPQRVLVRAPESADVTAVIRTPEVSEGASRVSSLPAVRGALLGIQRAIAAKAVEAGGCVAEGRDMGTVVFPNTPHKFFLTASSGARADRRYRELVAKGVAETSVGEVEAQMRVRDQRDSSRDSAPLRQADDATLVDSSEMGVEQVVTHILAAVRASPV</sequence>
<evidence type="ECO:0000256" key="1">
    <source>
        <dbReference type="ARBA" id="ARBA00009427"/>
    </source>
</evidence>
<dbReference type="GO" id="GO:0006220">
    <property type="term" value="P:pyrimidine nucleotide metabolic process"/>
    <property type="evidence" value="ECO:0007669"/>
    <property type="project" value="UniProtKB-UniRule"/>
</dbReference>
<dbReference type="GO" id="GO:0036430">
    <property type="term" value="F:CMP kinase activity"/>
    <property type="evidence" value="ECO:0007669"/>
    <property type="project" value="RHEA"/>
</dbReference>
<dbReference type="RefSeq" id="WP_006972511.1">
    <property type="nucleotide sequence ID" value="NZ_ABCS01000032.1"/>
</dbReference>
<keyword evidence="3 8" id="KW-0547">Nucleotide-binding</keyword>
<evidence type="ECO:0000313" key="10">
    <source>
        <dbReference type="EMBL" id="EDM78292.1"/>
    </source>
</evidence>
<evidence type="ECO:0000256" key="8">
    <source>
        <dbReference type="HAMAP-Rule" id="MF_00238"/>
    </source>
</evidence>
<dbReference type="NCBIfam" id="TIGR00017">
    <property type="entry name" value="cmk"/>
    <property type="match status" value="1"/>
</dbReference>
<comment type="subcellular location">
    <subcellularLocation>
        <location evidence="8">Cytoplasm</location>
    </subcellularLocation>
</comment>
<dbReference type="Gene3D" id="3.40.50.300">
    <property type="entry name" value="P-loop containing nucleotide triphosphate hydrolases"/>
    <property type="match status" value="1"/>
</dbReference>
<feature type="domain" description="Cytidylate kinase" evidence="9">
    <location>
        <begin position="6"/>
        <end position="232"/>
    </location>
</feature>
<dbReference type="eggNOG" id="COG0283">
    <property type="taxonomic scope" value="Bacteria"/>
</dbReference>
<feature type="binding site" evidence="8">
    <location>
        <begin position="10"/>
        <end position="18"/>
    </location>
    <ligand>
        <name>ATP</name>
        <dbReference type="ChEBI" id="CHEBI:30616"/>
    </ligand>
</feature>
<comment type="catalytic activity">
    <reaction evidence="7 8">
        <text>CMP + ATP = CDP + ADP</text>
        <dbReference type="Rhea" id="RHEA:11600"/>
        <dbReference type="ChEBI" id="CHEBI:30616"/>
        <dbReference type="ChEBI" id="CHEBI:58069"/>
        <dbReference type="ChEBI" id="CHEBI:60377"/>
        <dbReference type="ChEBI" id="CHEBI:456216"/>
        <dbReference type="EC" id="2.7.4.25"/>
    </reaction>
</comment>
<dbReference type="InterPro" id="IPR027417">
    <property type="entry name" value="P-loop_NTPase"/>
</dbReference>
<evidence type="ECO:0000256" key="4">
    <source>
        <dbReference type="ARBA" id="ARBA00022777"/>
    </source>
</evidence>
<evidence type="ECO:0000256" key="3">
    <source>
        <dbReference type="ARBA" id="ARBA00022741"/>
    </source>
</evidence>
<proteinExistence type="inferred from homology"/>
<comment type="catalytic activity">
    <reaction evidence="6 8">
        <text>dCMP + ATP = dCDP + ADP</text>
        <dbReference type="Rhea" id="RHEA:25094"/>
        <dbReference type="ChEBI" id="CHEBI:30616"/>
        <dbReference type="ChEBI" id="CHEBI:57566"/>
        <dbReference type="ChEBI" id="CHEBI:58593"/>
        <dbReference type="ChEBI" id="CHEBI:456216"/>
        <dbReference type="EC" id="2.7.4.25"/>
    </reaction>
</comment>
<organism evidence="10 11">
    <name type="scientific">Plesiocystis pacifica SIR-1</name>
    <dbReference type="NCBI Taxonomy" id="391625"/>
    <lineage>
        <taxon>Bacteria</taxon>
        <taxon>Pseudomonadati</taxon>
        <taxon>Myxococcota</taxon>
        <taxon>Polyangia</taxon>
        <taxon>Nannocystales</taxon>
        <taxon>Nannocystaceae</taxon>
        <taxon>Plesiocystis</taxon>
    </lineage>
</organism>
<keyword evidence="5 8" id="KW-0067">ATP-binding</keyword>
<evidence type="ECO:0000256" key="2">
    <source>
        <dbReference type="ARBA" id="ARBA00022679"/>
    </source>
</evidence>
<dbReference type="AlphaFoldDB" id="A6G716"/>
<dbReference type="Pfam" id="PF02224">
    <property type="entry name" value="Cytidylate_kin"/>
    <property type="match status" value="1"/>
</dbReference>
<evidence type="ECO:0000259" key="9">
    <source>
        <dbReference type="Pfam" id="PF02224"/>
    </source>
</evidence>
<dbReference type="SUPFAM" id="SSF52540">
    <property type="entry name" value="P-loop containing nucleoside triphosphate hydrolases"/>
    <property type="match status" value="1"/>
</dbReference>
<keyword evidence="4 8" id="KW-0418">Kinase</keyword>